<dbReference type="EMBL" id="JACU01000002">
    <property type="protein sequence ID" value="KMS59865.1"/>
    <property type="molecule type" value="Genomic_DNA"/>
</dbReference>
<organism evidence="12 13">
    <name type="scientific">Novosphingobium barchaimii LL02</name>
    <dbReference type="NCBI Taxonomy" id="1114963"/>
    <lineage>
        <taxon>Bacteria</taxon>
        <taxon>Pseudomonadati</taxon>
        <taxon>Pseudomonadota</taxon>
        <taxon>Alphaproteobacteria</taxon>
        <taxon>Sphingomonadales</taxon>
        <taxon>Sphingomonadaceae</taxon>
        <taxon>Novosphingobium</taxon>
    </lineage>
</organism>
<name>A0A0J8B0F0_9SPHN</name>
<dbReference type="NCBIfam" id="NF033517">
    <property type="entry name" value="transpos_IS66"/>
    <property type="match status" value="1"/>
</dbReference>
<evidence type="ECO:0000259" key="2">
    <source>
        <dbReference type="Pfam" id="PF03050"/>
    </source>
</evidence>
<proteinExistence type="predicted"/>
<dbReference type="Proteomes" id="UP000052268">
    <property type="component" value="Unassembled WGS sequence"/>
</dbReference>
<dbReference type="InterPro" id="IPR052344">
    <property type="entry name" value="Transposase-related"/>
</dbReference>
<feature type="domain" description="Transposase IS66 zinc-finger binding" evidence="3">
    <location>
        <begin position="113"/>
        <end position="153"/>
    </location>
</feature>
<dbReference type="PANTHER" id="PTHR33678">
    <property type="entry name" value="BLL1576 PROTEIN"/>
    <property type="match status" value="1"/>
</dbReference>
<dbReference type="Pfam" id="PF03050">
    <property type="entry name" value="DDE_Tnp_IS66"/>
    <property type="match status" value="1"/>
</dbReference>
<reference evidence="12" key="1">
    <citation type="submission" date="2014-01" db="EMBL/GenBank/DDBJ databases">
        <authorList>
            <person name="Pearce S."/>
            <person name="Pandey G."/>
            <person name="Oakeshott J."/>
        </authorList>
    </citation>
    <scope>NUCLEOTIDE SEQUENCE</scope>
    <source>
        <strain evidence="12">LL02</strain>
    </source>
</reference>
<dbReference type="EMBL" id="JACU01000006">
    <property type="protein sequence ID" value="KMS54193.1"/>
    <property type="molecule type" value="Genomic_DNA"/>
</dbReference>
<dbReference type="EMBL" id="JACU01000004">
    <property type="protein sequence ID" value="KMS56053.1"/>
    <property type="molecule type" value="Genomic_DNA"/>
</dbReference>
<dbReference type="EMBL" id="JACU01000008">
    <property type="protein sequence ID" value="KMS52745.1"/>
    <property type="molecule type" value="Genomic_DNA"/>
</dbReference>
<evidence type="ECO:0000313" key="9">
    <source>
        <dbReference type="EMBL" id="KMS52745.1"/>
    </source>
</evidence>
<dbReference type="Pfam" id="PF13005">
    <property type="entry name" value="zf-IS66"/>
    <property type="match status" value="1"/>
</dbReference>
<dbReference type="InterPro" id="IPR039552">
    <property type="entry name" value="IS66_C"/>
</dbReference>
<evidence type="ECO:0000256" key="1">
    <source>
        <dbReference type="SAM" id="Coils"/>
    </source>
</evidence>
<feature type="domain" description="Transposase TnpC homeodomain" evidence="4">
    <location>
        <begin position="28"/>
        <end position="103"/>
    </location>
</feature>
<protein>
    <submittedName>
        <fullName evidence="12">Transposase IS66</fullName>
    </submittedName>
</protein>
<sequence length="519" mass="57420">MPAQADDLPEDMEQMAALVRELQAENAQLRALLKGMAHQAFGSRSERASVILGDQGLLDLGDLVTTPATAANDDGDAEDKPAVGRPRRKRGLMALPAHIERVERVIDPDTLDCPCCAGKLHRIGEDASEALDWVPAIVRVIRTVRPRYACRECREGVVQAPAPRRAIPGSMVTTSTLAWMATARYAWSIPLNRQLQMLAGQGVILDRALPSRWMRKIAWWVKALYDRLLAYIHSQSRIFCDETRMPVLEKGRRRTRTTQFWAHACDDGPWSGPAHPAVVYIHARGRRHAEAFEQLARYQGVIQVDGYGAYKALVRGGPGRGKITLAFCLAHARRKFVDAFRKSPSPVAAAILTLIGEVYAIEARVRKGTAAQRLQARLAETADVMAKIKAQIDIMLPGLSPKSDLAKAMRYTLNHWKGLTLFLEDGRIEVDTNTVERGMRNVAQGRKSSLFAGSEEGAQTWAVMASLLQTARLGGLDPYTWLNDVLERIVTGAVKINELDILLPWNWRPAAEPVKALAA</sequence>
<evidence type="ECO:0000313" key="6">
    <source>
        <dbReference type="EMBL" id="KMS52506.1"/>
    </source>
</evidence>
<dbReference type="InterPro" id="IPR004291">
    <property type="entry name" value="Transposase_IS66_central"/>
</dbReference>
<dbReference type="InterPro" id="IPR024463">
    <property type="entry name" value="Transposase_TnpC_homeodom"/>
</dbReference>
<dbReference type="EMBL" id="JACU01000008">
    <property type="protein sequence ID" value="KMS52738.1"/>
    <property type="molecule type" value="Genomic_DNA"/>
</dbReference>
<dbReference type="OrthoDB" id="9800877at2"/>
<evidence type="ECO:0000259" key="5">
    <source>
        <dbReference type="Pfam" id="PF13817"/>
    </source>
</evidence>
<gene>
    <name evidence="12" type="ORF">V474_11835</name>
    <name evidence="11" type="ORF">V474_13710</name>
    <name evidence="10" type="ORF">V474_20785</name>
    <name evidence="6" type="ORF">V474_23285</name>
    <name evidence="7" type="ORF">V474_23455</name>
    <name evidence="8" type="ORF">V474_24665</name>
    <name evidence="9" type="ORF">V474_24700</name>
</gene>
<dbReference type="InterPro" id="IPR024474">
    <property type="entry name" value="Znf_dom_IS66"/>
</dbReference>
<dbReference type="Pfam" id="PF13007">
    <property type="entry name" value="LZ_Tnp_IS66"/>
    <property type="match status" value="1"/>
</dbReference>
<feature type="coiled-coil region" evidence="1">
    <location>
        <begin position="12"/>
        <end position="39"/>
    </location>
</feature>
<dbReference type="PATRIC" id="fig|1114963.3.peg.1274"/>
<evidence type="ECO:0000259" key="3">
    <source>
        <dbReference type="Pfam" id="PF13005"/>
    </source>
</evidence>
<evidence type="ECO:0000313" key="11">
    <source>
        <dbReference type="EMBL" id="KMS56053.1"/>
    </source>
</evidence>
<dbReference type="EMBL" id="JACU01000008">
    <property type="protein sequence ID" value="KMS52530.1"/>
    <property type="molecule type" value="Genomic_DNA"/>
</dbReference>
<evidence type="ECO:0000313" key="12">
    <source>
        <dbReference type="EMBL" id="KMS59865.1"/>
    </source>
</evidence>
<evidence type="ECO:0000313" key="8">
    <source>
        <dbReference type="EMBL" id="KMS52738.1"/>
    </source>
</evidence>
<evidence type="ECO:0000313" key="13">
    <source>
        <dbReference type="Proteomes" id="UP000052268"/>
    </source>
</evidence>
<dbReference type="EMBL" id="JACU01000008">
    <property type="protein sequence ID" value="KMS52506.1"/>
    <property type="molecule type" value="Genomic_DNA"/>
</dbReference>
<accession>A0A0J8B0F0</accession>
<evidence type="ECO:0000313" key="7">
    <source>
        <dbReference type="EMBL" id="KMS52530.1"/>
    </source>
</evidence>
<dbReference type="Pfam" id="PF13817">
    <property type="entry name" value="DDE_Tnp_IS66_C"/>
    <property type="match status" value="1"/>
</dbReference>
<keyword evidence="13" id="KW-1185">Reference proteome</keyword>
<feature type="domain" description="Transposase IS66 C-terminal" evidence="5">
    <location>
        <begin position="466"/>
        <end position="505"/>
    </location>
</feature>
<evidence type="ECO:0000313" key="10">
    <source>
        <dbReference type="EMBL" id="KMS54193.1"/>
    </source>
</evidence>
<dbReference type="AlphaFoldDB" id="A0A0J8B0F0"/>
<feature type="domain" description="Transposase IS66 central" evidence="2">
    <location>
        <begin position="170"/>
        <end position="459"/>
    </location>
</feature>
<dbReference type="RefSeq" id="WP_059150576.1">
    <property type="nucleotide sequence ID" value="NZ_KQ130452.1"/>
</dbReference>
<reference evidence="12 13" key="2">
    <citation type="journal article" date="2015" name="G3 (Bethesda)">
        <title>Insights into Ongoing Evolution of the Hexachlorocyclohexane Catabolic Pathway from Comparative Genomics of Ten Sphingomonadaceae Strains.</title>
        <authorList>
            <person name="Pearce S.L."/>
            <person name="Oakeshott J.G."/>
            <person name="Pandey G."/>
        </authorList>
    </citation>
    <scope>NUCLEOTIDE SEQUENCE [LARGE SCALE GENOMIC DNA]</scope>
    <source>
        <strain evidence="12 13">LL02</strain>
    </source>
</reference>
<keyword evidence="1" id="KW-0175">Coiled coil</keyword>
<dbReference type="PANTHER" id="PTHR33678:SF1">
    <property type="entry name" value="BLL1576 PROTEIN"/>
    <property type="match status" value="1"/>
</dbReference>
<comment type="caution">
    <text evidence="12">The sequence shown here is derived from an EMBL/GenBank/DDBJ whole genome shotgun (WGS) entry which is preliminary data.</text>
</comment>
<evidence type="ECO:0000259" key="4">
    <source>
        <dbReference type="Pfam" id="PF13007"/>
    </source>
</evidence>